<name>A0A074ZBG9_OPIVI</name>
<evidence type="ECO:0000313" key="2">
    <source>
        <dbReference type="Proteomes" id="UP000054324"/>
    </source>
</evidence>
<gene>
    <name evidence="1" type="ORF">T265_07734</name>
</gene>
<proteinExistence type="predicted"/>
<organism evidence="1 2">
    <name type="scientific">Opisthorchis viverrini</name>
    <name type="common">Southeast Asian liver fluke</name>
    <dbReference type="NCBI Taxonomy" id="6198"/>
    <lineage>
        <taxon>Eukaryota</taxon>
        <taxon>Metazoa</taxon>
        <taxon>Spiralia</taxon>
        <taxon>Lophotrochozoa</taxon>
        <taxon>Platyhelminthes</taxon>
        <taxon>Trematoda</taxon>
        <taxon>Digenea</taxon>
        <taxon>Opisthorchiida</taxon>
        <taxon>Opisthorchiata</taxon>
        <taxon>Opisthorchiidae</taxon>
        <taxon>Opisthorchis</taxon>
    </lineage>
</organism>
<dbReference type="CTD" id="20321913"/>
<dbReference type="KEGG" id="ovi:T265_07734"/>
<dbReference type="GeneID" id="20321913"/>
<dbReference type="Proteomes" id="UP000054324">
    <property type="component" value="Unassembled WGS sequence"/>
</dbReference>
<evidence type="ECO:0000313" key="1">
    <source>
        <dbReference type="EMBL" id="KER24636.1"/>
    </source>
</evidence>
<accession>A0A074ZBG9</accession>
<dbReference type="AlphaFoldDB" id="A0A074ZBG9"/>
<keyword evidence="2" id="KW-1185">Reference proteome</keyword>
<sequence>MSTETAAVVTLHVPCESTRAPKLIHADQQRKLDNTLSPPDEESSIVITTRIKLLETIRNPFHRFHVRRLS</sequence>
<dbReference type="EMBL" id="KL596802">
    <property type="protein sequence ID" value="KER24636.1"/>
    <property type="molecule type" value="Genomic_DNA"/>
</dbReference>
<reference evidence="1 2" key="1">
    <citation type="submission" date="2013-11" db="EMBL/GenBank/DDBJ databases">
        <title>Opisthorchis viverrini - life in the bile duct.</title>
        <authorList>
            <person name="Young N.D."/>
            <person name="Nagarajan N."/>
            <person name="Lin S.J."/>
            <person name="Korhonen P.K."/>
            <person name="Jex A.R."/>
            <person name="Hall R.S."/>
            <person name="Safavi-Hemami H."/>
            <person name="Kaewkong W."/>
            <person name="Bertrand D."/>
            <person name="Gao S."/>
            <person name="Seet Q."/>
            <person name="Wongkham S."/>
            <person name="Teh B.T."/>
            <person name="Wongkham C."/>
            <person name="Intapan P.M."/>
            <person name="Maleewong W."/>
            <person name="Yang X."/>
            <person name="Hu M."/>
            <person name="Wang Z."/>
            <person name="Hofmann A."/>
            <person name="Sternberg P.W."/>
            <person name="Tan P."/>
            <person name="Wang J."/>
            <person name="Gasser R.B."/>
        </authorList>
    </citation>
    <scope>NUCLEOTIDE SEQUENCE [LARGE SCALE GENOMIC DNA]</scope>
</reference>
<protein>
    <submittedName>
        <fullName evidence="1">Uncharacterized protein</fullName>
    </submittedName>
</protein>
<dbReference type="RefSeq" id="XP_009171597.1">
    <property type="nucleotide sequence ID" value="XM_009173333.1"/>
</dbReference>